<feature type="signal peptide" evidence="3">
    <location>
        <begin position="1"/>
        <end position="23"/>
    </location>
</feature>
<evidence type="ECO:0000313" key="5">
    <source>
        <dbReference type="EMBL" id="KGN98481.1"/>
    </source>
</evidence>
<evidence type="ECO:0000256" key="3">
    <source>
        <dbReference type="SAM" id="SignalP"/>
    </source>
</evidence>
<reference evidence="5 6" key="1">
    <citation type="submission" date="2014-08" db="EMBL/GenBank/DDBJ databases">
        <title>Porphyromonas gingivicanis strain:COT-022_OH1391 Genome sequencing.</title>
        <authorList>
            <person name="Wallis C."/>
            <person name="Deusch O."/>
            <person name="O'Flynn C."/>
            <person name="Davis I."/>
            <person name="Jospin G."/>
            <person name="Darling A.E."/>
            <person name="Coil D.A."/>
            <person name="Alexiev A."/>
            <person name="Horsfall A."/>
            <person name="Kirkwood N."/>
            <person name="Harris S."/>
            <person name="Eisen J.A."/>
        </authorList>
    </citation>
    <scope>NUCLEOTIDE SEQUENCE [LARGE SCALE GENOMIC DNA]</scope>
    <source>
        <strain evidence="6">COT-022 OH1391</strain>
    </source>
</reference>
<keyword evidence="1" id="KW-0433">Leucine-rich repeat</keyword>
<feature type="chain" id="PRO_5001987032" description="Secretion system C-terminal sorting domain-containing protein" evidence="3">
    <location>
        <begin position="24"/>
        <end position="511"/>
    </location>
</feature>
<keyword evidence="6" id="KW-1185">Reference proteome</keyword>
<dbReference type="RefSeq" id="WP_025843095.1">
    <property type="nucleotide sequence ID" value="NZ_JQZW01000006.1"/>
</dbReference>
<evidence type="ECO:0000259" key="4">
    <source>
        <dbReference type="Pfam" id="PF18962"/>
    </source>
</evidence>
<dbReference type="PANTHER" id="PTHR47566">
    <property type="match status" value="1"/>
</dbReference>
<dbReference type="Gene3D" id="3.80.10.10">
    <property type="entry name" value="Ribonuclease Inhibitor"/>
    <property type="match status" value="2"/>
</dbReference>
<proteinExistence type="predicted"/>
<dbReference type="InterPro" id="IPR032675">
    <property type="entry name" value="LRR_dom_sf"/>
</dbReference>
<name>A0A0A2G5H7_9PORP</name>
<dbReference type="NCBIfam" id="TIGR04183">
    <property type="entry name" value="Por_Secre_tail"/>
    <property type="match status" value="1"/>
</dbReference>
<organism evidence="5 6">
    <name type="scientific">Porphyromonas gingivicanis</name>
    <dbReference type="NCBI Taxonomy" id="266762"/>
    <lineage>
        <taxon>Bacteria</taxon>
        <taxon>Pseudomonadati</taxon>
        <taxon>Bacteroidota</taxon>
        <taxon>Bacteroidia</taxon>
        <taxon>Bacteroidales</taxon>
        <taxon>Porphyromonadaceae</taxon>
        <taxon>Porphyromonas</taxon>
    </lineage>
</organism>
<evidence type="ECO:0000256" key="1">
    <source>
        <dbReference type="ARBA" id="ARBA00022614"/>
    </source>
</evidence>
<dbReference type="GO" id="GO:0035591">
    <property type="term" value="F:signaling adaptor activity"/>
    <property type="evidence" value="ECO:0007669"/>
    <property type="project" value="TreeGrafter"/>
</dbReference>
<feature type="domain" description="Secretion system C-terminal sorting" evidence="4">
    <location>
        <begin position="444"/>
        <end position="507"/>
    </location>
</feature>
<dbReference type="PANTHER" id="PTHR47566:SF1">
    <property type="entry name" value="PROTEIN NUD1"/>
    <property type="match status" value="1"/>
</dbReference>
<keyword evidence="2" id="KW-0677">Repeat</keyword>
<protein>
    <recommendedName>
        <fullName evidence="4">Secretion system C-terminal sorting domain-containing protein</fullName>
    </recommendedName>
</protein>
<dbReference type="InterPro" id="IPR026444">
    <property type="entry name" value="Secre_tail"/>
</dbReference>
<dbReference type="OrthoDB" id="1013167at2"/>
<gene>
    <name evidence="5" type="ORF">HQ36_02415</name>
</gene>
<evidence type="ECO:0000256" key="2">
    <source>
        <dbReference type="ARBA" id="ARBA00022737"/>
    </source>
</evidence>
<dbReference type="AlphaFoldDB" id="A0A0A2G5H7"/>
<dbReference type="SUPFAM" id="SSF52058">
    <property type="entry name" value="L domain-like"/>
    <property type="match status" value="1"/>
</dbReference>
<keyword evidence="3" id="KW-0732">Signal</keyword>
<dbReference type="eggNOG" id="COG4886">
    <property type="taxonomic scope" value="Bacteria"/>
</dbReference>
<dbReference type="InterPro" id="IPR052574">
    <property type="entry name" value="CDIRP"/>
</dbReference>
<comment type="caution">
    <text evidence="5">The sequence shown here is derived from an EMBL/GenBank/DDBJ whole genome shotgun (WGS) entry which is preliminary data.</text>
</comment>
<dbReference type="EMBL" id="JQZW01000006">
    <property type="protein sequence ID" value="KGN98481.1"/>
    <property type="molecule type" value="Genomic_DNA"/>
</dbReference>
<sequence>MKKAFYFLCFSLTFLMFCTTAQAGEGFYQTIAPQKSKQTEVKGIRLKTQAEVGSVLRMEIAANGSFVVEGIEFVEQKEVLGEVHNYYKVLQKDIFIGGDITSLYCNYWELESVDTSQAPSLKEFNCHDNQSVSLDFSHNTQLKKLVCSLCDLETLDLSQNTQLEYLDCSENKLTSLNLDNHKKLQILSFQRNKISTFNLSDLTALREFYSDYNLLTSIDCSKNLQLQVLKCNANKLTALDLTNNKELKELQCDQNEIKNFSLNSTSLIEFYISNCKTESLSIIAPNLDLFVCYGNLLTSLDLSKCPLLNALSCHTNKLKTLDLSTSPNLEYIWCNNNQLETLDFSANPRVFSVTCYGNSLQDKEMDKLIETLPTRIKDDMATLILIDTQDESEKNQCTVASVNKAKEKSWSVYDYDGGKTPYPGIPYEGKDTANEIIQKDAISIYPNPTTDYLFLRNNTDNPTEAKLFAEDGRLLLSVRVVSLIEKIDLRSFKVGTYILRVGDQSRVILKR</sequence>
<dbReference type="Pfam" id="PF18962">
    <property type="entry name" value="Por_Secre_tail"/>
    <property type="match status" value="1"/>
</dbReference>
<dbReference type="STRING" id="266762.HQ36_02415"/>
<accession>A0A0A2G5H7</accession>
<evidence type="ECO:0000313" key="6">
    <source>
        <dbReference type="Proteomes" id="UP000030134"/>
    </source>
</evidence>
<dbReference type="Proteomes" id="UP000030134">
    <property type="component" value="Unassembled WGS sequence"/>
</dbReference>